<sequence>MVNPCANKEDLLQVLQDLDIEYNNVDHPPVYTVEEALPHVSHLEGIFAKNLFLRDKKKKLWLFCAAHDADIKLNDLAKLVNAPGGLRFADESILFDTLGLTQGSVTIFGLVNDTKHDVKVILDSNLLDGTYGTIYFHPMVNSASTGISSKDLEVFLANTGHKPIVINIPK</sequence>
<dbReference type="FunFam" id="3.90.960.10:FF:000005">
    <property type="entry name" value="Putative prolyl-tRNA synthetase"/>
    <property type="match status" value="1"/>
</dbReference>
<evidence type="ECO:0000313" key="4">
    <source>
        <dbReference type="RefSeq" id="XP_029642908.1"/>
    </source>
</evidence>
<evidence type="ECO:0000256" key="2">
    <source>
        <dbReference type="ARBA" id="ARBA00031612"/>
    </source>
</evidence>
<dbReference type="Proteomes" id="UP000515154">
    <property type="component" value="Linkage group LG11"/>
</dbReference>
<gene>
    <name evidence="4" type="primary">LOC115217373</name>
</gene>
<name>A0A6P7SX75_9MOLL</name>
<dbReference type="AlphaFoldDB" id="A0A6P7SX75"/>
<dbReference type="CDD" id="cd04335">
    <property type="entry name" value="PrdX_deacylase"/>
    <property type="match status" value="1"/>
</dbReference>
<dbReference type="Gene3D" id="3.90.960.10">
    <property type="entry name" value="YbaK/aminoacyl-tRNA synthetase-associated domain"/>
    <property type="match status" value="1"/>
</dbReference>
<accession>A0A6P7SX75</accession>
<evidence type="ECO:0000256" key="1">
    <source>
        <dbReference type="ARBA" id="ARBA00010201"/>
    </source>
</evidence>
<proteinExistence type="inferred from homology"/>
<evidence type="ECO:0000313" key="3">
    <source>
        <dbReference type="Proteomes" id="UP000515154"/>
    </source>
</evidence>
<keyword evidence="3" id="KW-1185">Reference proteome</keyword>
<dbReference type="RefSeq" id="XP_029642908.1">
    <property type="nucleotide sequence ID" value="XM_029787048.2"/>
</dbReference>
<dbReference type="PANTHER" id="PTHR31423:SF3">
    <property type="entry name" value="PROLYL-TRNA SYNTHETASE ASSOCIATED DOMAIN-CONTAINING PROTEIN 1-RELATED"/>
    <property type="match status" value="1"/>
</dbReference>
<comment type="similarity">
    <text evidence="1">Belongs to the PRORSD1 family.</text>
</comment>
<dbReference type="InterPro" id="IPR036754">
    <property type="entry name" value="YbaK/aa-tRNA-synt-asso_dom_sf"/>
</dbReference>
<dbReference type="Pfam" id="PF04073">
    <property type="entry name" value="tRNA_edit"/>
    <property type="match status" value="1"/>
</dbReference>
<dbReference type="InterPro" id="IPR007214">
    <property type="entry name" value="YbaK/aa-tRNA-synth-assoc-dom"/>
</dbReference>
<organism evidence="3 4">
    <name type="scientific">Octopus sinensis</name>
    <name type="common">East Asian common octopus</name>
    <dbReference type="NCBI Taxonomy" id="2607531"/>
    <lineage>
        <taxon>Eukaryota</taxon>
        <taxon>Metazoa</taxon>
        <taxon>Spiralia</taxon>
        <taxon>Lophotrochozoa</taxon>
        <taxon>Mollusca</taxon>
        <taxon>Cephalopoda</taxon>
        <taxon>Coleoidea</taxon>
        <taxon>Octopodiformes</taxon>
        <taxon>Octopoda</taxon>
        <taxon>Incirrata</taxon>
        <taxon>Octopodidae</taxon>
        <taxon>Octopus</taxon>
    </lineage>
</organism>
<dbReference type="PANTHER" id="PTHR31423">
    <property type="entry name" value="YBAK DOMAIN-CONTAINING PROTEIN"/>
    <property type="match status" value="1"/>
</dbReference>
<dbReference type="InterPro" id="IPR040285">
    <property type="entry name" value="ProX/PRXD1"/>
</dbReference>
<dbReference type="KEGG" id="osn:115217373"/>
<dbReference type="GO" id="GO:0002161">
    <property type="term" value="F:aminoacyl-tRNA deacylase activity"/>
    <property type="evidence" value="ECO:0007669"/>
    <property type="project" value="InterPro"/>
</dbReference>
<dbReference type="SUPFAM" id="SSF55826">
    <property type="entry name" value="YbaK/ProRS associated domain"/>
    <property type="match status" value="1"/>
</dbReference>
<reference evidence="4" key="1">
    <citation type="submission" date="2025-08" db="UniProtKB">
        <authorList>
            <consortium name="RefSeq"/>
        </authorList>
    </citation>
    <scope>IDENTIFICATION</scope>
</reference>
<protein>
    <recommendedName>
        <fullName evidence="2">PrdX deacylase domain-containing protein 1</fullName>
    </recommendedName>
</protein>